<dbReference type="InterPro" id="IPR000639">
    <property type="entry name" value="Epox_hydrolase-like"/>
</dbReference>
<dbReference type="InterPro" id="IPR000073">
    <property type="entry name" value="AB_hydrolase_1"/>
</dbReference>
<reference evidence="4" key="1">
    <citation type="submission" date="2022-11" db="EMBL/GenBank/DDBJ databases">
        <authorList>
            <person name="Petersen C."/>
        </authorList>
    </citation>
    <scope>NUCLEOTIDE SEQUENCE</scope>
    <source>
        <strain evidence="4">IBT 29864</strain>
    </source>
</reference>
<dbReference type="GO" id="GO:0072330">
    <property type="term" value="P:monocarboxylic acid biosynthetic process"/>
    <property type="evidence" value="ECO:0007669"/>
    <property type="project" value="UniProtKB-ARBA"/>
</dbReference>
<dbReference type="PRINTS" id="PR00111">
    <property type="entry name" value="ABHYDROLASE"/>
</dbReference>
<evidence type="ECO:0000256" key="2">
    <source>
        <dbReference type="ARBA" id="ARBA00038334"/>
    </source>
</evidence>
<name>A0A9W9S3A8_9EURO</name>
<dbReference type="InterPro" id="IPR029058">
    <property type="entry name" value="AB_hydrolase_fold"/>
</dbReference>
<gene>
    <name evidence="4" type="ORF">N7496_007379</name>
</gene>
<dbReference type="Gene3D" id="3.40.50.1820">
    <property type="entry name" value="alpha/beta hydrolase"/>
    <property type="match status" value="1"/>
</dbReference>
<dbReference type="AlphaFoldDB" id="A0A9W9S3A8"/>
<dbReference type="Proteomes" id="UP001147782">
    <property type="component" value="Unassembled WGS sequence"/>
</dbReference>
<evidence type="ECO:0000259" key="3">
    <source>
        <dbReference type="Pfam" id="PF00561"/>
    </source>
</evidence>
<evidence type="ECO:0000313" key="4">
    <source>
        <dbReference type="EMBL" id="KAJ5371287.1"/>
    </source>
</evidence>
<evidence type="ECO:0000256" key="1">
    <source>
        <dbReference type="ARBA" id="ARBA00022801"/>
    </source>
</evidence>
<dbReference type="EMBL" id="JAPZBS010000005">
    <property type="protein sequence ID" value="KAJ5371287.1"/>
    <property type="molecule type" value="Genomic_DNA"/>
</dbReference>
<sequence>MPVDKIRVSGDPRIEYKSATVNGHNYGEYSKQFDHPQTANKWKIPPRIVQYLILHPPNAGYLLCQPQAGKYRATIFLIHGFPDLSMGWRYQIPMLVNMGLRVVAPDCLGYGRTDAPDDFTLYSHKRCADDIKALAFHLGESKIILGGHDWGAALAYRIALWHPELISHLFTVCVPYARPTPTYLSLEDLVKGAAPNLAYQVHFASGELEKFVRSKSEIKQFLTALYGGRTAEGEIGIDAEKGVFLDKLPGLRPSRLLSEEELDYYATEFSRSGVHGPLNWYRTRKVNYEEELAILDRKITIPVLFIQALRDPALPPHLGKTMGKHVPNLTLKQVNTAHWALWEKPEEVNGIISTWLKEVAFGDGRLGKL</sequence>
<comment type="similarity">
    <text evidence="2">Belongs to the AB hydrolase superfamily. Epoxide hydrolase family.</text>
</comment>
<keyword evidence="5" id="KW-1185">Reference proteome</keyword>
<feature type="domain" description="AB hydrolase-1" evidence="3">
    <location>
        <begin position="74"/>
        <end position="180"/>
    </location>
</feature>
<comment type="caution">
    <text evidence="4">The sequence shown here is derived from an EMBL/GenBank/DDBJ whole genome shotgun (WGS) entry which is preliminary data.</text>
</comment>
<dbReference type="SUPFAM" id="SSF53474">
    <property type="entry name" value="alpha/beta-Hydrolases"/>
    <property type="match status" value="1"/>
</dbReference>
<accession>A0A9W9S3A8</accession>
<dbReference type="GO" id="GO:0016787">
    <property type="term" value="F:hydrolase activity"/>
    <property type="evidence" value="ECO:0007669"/>
    <property type="project" value="UniProtKB-KW"/>
</dbReference>
<keyword evidence="1" id="KW-0378">Hydrolase</keyword>
<protein>
    <recommendedName>
        <fullName evidence="3">AB hydrolase-1 domain-containing protein</fullName>
    </recommendedName>
</protein>
<dbReference type="Pfam" id="PF00561">
    <property type="entry name" value="Abhydrolase_1"/>
    <property type="match status" value="1"/>
</dbReference>
<dbReference type="PANTHER" id="PTHR43329">
    <property type="entry name" value="EPOXIDE HYDROLASE"/>
    <property type="match status" value="1"/>
</dbReference>
<proteinExistence type="inferred from homology"/>
<organism evidence="4 5">
    <name type="scientific">Penicillium cataractarum</name>
    <dbReference type="NCBI Taxonomy" id="2100454"/>
    <lineage>
        <taxon>Eukaryota</taxon>
        <taxon>Fungi</taxon>
        <taxon>Dikarya</taxon>
        <taxon>Ascomycota</taxon>
        <taxon>Pezizomycotina</taxon>
        <taxon>Eurotiomycetes</taxon>
        <taxon>Eurotiomycetidae</taxon>
        <taxon>Eurotiales</taxon>
        <taxon>Aspergillaceae</taxon>
        <taxon>Penicillium</taxon>
    </lineage>
</organism>
<dbReference type="GO" id="GO:0017000">
    <property type="term" value="P:antibiotic biosynthetic process"/>
    <property type="evidence" value="ECO:0007669"/>
    <property type="project" value="UniProtKB-ARBA"/>
</dbReference>
<dbReference type="OrthoDB" id="408373at2759"/>
<dbReference type="GeneID" id="81439487"/>
<dbReference type="PRINTS" id="PR00412">
    <property type="entry name" value="EPOXHYDRLASE"/>
</dbReference>
<evidence type="ECO:0000313" key="5">
    <source>
        <dbReference type="Proteomes" id="UP001147782"/>
    </source>
</evidence>
<dbReference type="RefSeq" id="XP_056555721.1">
    <property type="nucleotide sequence ID" value="XM_056700308.1"/>
</dbReference>
<reference evidence="4" key="2">
    <citation type="journal article" date="2023" name="IMA Fungus">
        <title>Comparative genomic study of the Penicillium genus elucidates a diverse pangenome and 15 lateral gene transfer events.</title>
        <authorList>
            <person name="Petersen C."/>
            <person name="Sorensen T."/>
            <person name="Nielsen M.R."/>
            <person name="Sondergaard T.E."/>
            <person name="Sorensen J.L."/>
            <person name="Fitzpatrick D.A."/>
            <person name="Frisvad J.C."/>
            <person name="Nielsen K.L."/>
        </authorList>
    </citation>
    <scope>NUCLEOTIDE SEQUENCE</scope>
    <source>
        <strain evidence="4">IBT 29864</strain>
    </source>
</reference>